<accession>A0A368S9D8</accession>
<dbReference type="InterPro" id="IPR045109">
    <property type="entry name" value="LSDs-like"/>
</dbReference>
<feature type="compositionally biased region" description="Basic and acidic residues" evidence="5">
    <location>
        <begin position="1"/>
        <end position="14"/>
    </location>
</feature>
<keyword evidence="3" id="KW-0479">Metal-binding</keyword>
<protein>
    <recommendedName>
        <fullName evidence="6">JmjC domain-containing protein</fullName>
    </recommendedName>
</protein>
<evidence type="ECO:0000256" key="3">
    <source>
        <dbReference type="ARBA" id="ARBA00022723"/>
    </source>
</evidence>
<gene>
    <name evidence="7" type="ORF">SETIT_8G189000v2</name>
</gene>
<dbReference type="GO" id="GO:0032454">
    <property type="term" value="F:histone H3K9 demethylase activity"/>
    <property type="evidence" value="ECO:0007669"/>
    <property type="project" value="InterPro"/>
</dbReference>
<evidence type="ECO:0000313" key="7">
    <source>
        <dbReference type="EMBL" id="RCV39018.1"/>
    </source>
</evidence>
<evidence type="ECO:0000256" key="2">
    <source>
        <dbReference type="ARBA" id="ARBA00006801"/>
    </source>
</evidence>
<reference evidence="7" key="1">
    <citation type="journal article" date="2012" name="Nat. Biotechnol.">
        <title>Reference genome sequence of the model plant Setaria.</title>
        <authorList>
            <person name="Bennetzen J.L."/>
            <person name="Schmutz J."/>
            <person name="Wang H."/>
            <person name="Percifield R."/>
            <person name="Hawkins J."/>
            <person name="Pontaroli A.C."/>
            <person name="Estep M."/>
            <person name="Feng L."/>
            <person name="Vaughn J.N."/>
            <person name="Grimwood J."/>
            <person name="Jenkins J."/>
            <person name="Barry K."/>
            <person name="Lindquist E."/>
            <person name="Hellsten U."/>
            <person name="Deshpande S."/>
            <person name="Wang X."/>
            <person name="Wu X."/>
            <person name="Mitros T."/>
            <person name="Triplett J."/>
            <person name="Yang X."/>
            <person name="Ye C.Y."/>
            <person name="Mauro-Herrera M."/>
            <person name="Wang L."/>
            <person name="Li P."/>
            <person name="Sharma M."/>
            <person name="Sharma R."/>
            <person name="Ronald P.C."/>
            <person name="Panaud O."/>
            <person name="Kellogg E.A."/>
            <person name="Brutnell T.P."/>
            <person name="Doust A.N."/>
            <person name="Tuskan G.A."/>
            <person name="Rokhsar D."/>
            <person name="Devos K.M."/>
        </authorList>
    </citation>
    <scope>NUCLEOTIDE SEQUENCE [LARGE SCALE GENOMIC DNA]</scope>
    <source>
        <strain evidence="7">Yugu1</strain>
    </source>
</reference>
<feature type="compositionally biased region" description="Basic and acidic residues" evidence="5">
    <location>
        <begin position="79"/>
        <end position="91"/>
    </location>
</feature>
<dbReference type="SMART" id="SM00558">
    <property type="entry name" value="JmjC"/>
    <property type="match status" value="1"/>
</dbReference>
<evidence type="ECO:0000256" key="5">
    <source>
        <dbReference type="SAM" id="MobiDB-lite"/>
    </source>
</evidence>
<dbReference type="AlphaFoldDB" id="A0A368S9D8"/>
<dbReference type="SUPFAM" id="SSF51197">
    <property type="entry name" value="Clavaminate synthase-like"/>
    <property type="match status" value="1"/>
</dbReference>
<dbReference type="InterPro" id="IPR003347">
    <property type="entry name" value="JmjC_dom"/>
</dbReference>
<dbReference type="GO" id="GO:0005634">
    <property type="term" value="C:nucleus"/>
    <property type="evidence" value="ECO:0007669"/>
    <property type="project" value="UniProtKB-SubCell"/>
</dbReference>
<keyword evidence="4" id="KW-0539">Nucleus</keyword>
<evidence type="ECO:0000259" key="6">
    <source>
        <dbReference type="SMART" id="SM00558"/>
    </source>
</evidence>
<sequence>MENGESKGDEEMPQPHDSAQENGEGNLKREMLQSCAEDNGAEGVAEVSKVSKPSKRRRKDPVADPSSLERNVPAVQEQEPEKKRKSDKDSNMCHQCQRNDSGRVVRCQGCIKREKKFRYCVKCIKRCFFCSMYVTFSHHIGAYVNLYVEYPHLSEDDFATNCPVCHKNCKCKSCLRGDISTVDSRNGNKSQKKADKCSVSEEDKIKFSMHIVRFLLPWLKEFHQEQMLEKSVEASIRGIDSCKMEVPLSECGSDERIYCNNCRTSIVDFHRSCNKCSYDICLSCCRELCQGLNPIGDVNSDKVTSLPDAGGKEDLQLGSSHCKGASQLCLFGEKFIADLLEKAKSLVNDVTVLELGGSNCSCFTGSSRINNGTSRKSACSENSHDNHIYCPIARDVQNESLEHFQEHWLKGQPIIVGDTLALTSGLSWEPMVMWRALREKRDKKTDERLSVIALECLTWCEVDFNIRMFFYGYSRGAVGAEDLPVLLKLKDWPQHSSFKERLPRHNSEFMSALPFRAYTDPKYGPLNLAVKLPESVIKPDLGPKTYIAYGVAQELGIGDSVTKLHCDMSDASRRKLLKKSALAVEAEGNLKNANGQQTDQSYEDHMNVPFSKGKSEVALCATNGGENLPSDAEENFKPKIEISLEPKDDKAPFVEGNQSEGGALWDIFRWEDVSKLHDYLMKHAKEFSHCNYEPEEQYKQKHGG</sequence>
<feature type="domain" description="JmjC" evidence="6">
    <location>
        <begin position="502"/>
        <end position="699"/>
    </location>
</feature>
<organism evidence="7">
    <name type="scientific">Setaria italica</name>
    <name type="common">Foxtail millet</name>
    <name type="synonym">Panicum italicum</name>
    <dbReference type="NCBI Taxonomy" id="4555"/>
    <lineage>
        <taxon>Eukaryota</taxon>
        <taxon>Viridiplantae</taxon>
        <taxon>Streptophyta</taxon>
        <taxon>Embryophyta</taxon>
        <taxon>Tracheophyta</taxon>
        <taxon>Spermatophyta</taxon>
        <taxon>Magnoliopsida</taxon>
        <taxon>Liliopsida</taxon>
        <taxon>Poales</taxon>
        <taxon>Poaceae</taxon>
        <taxon>PACMAD clade</taxon>
        <taxon>Panicoideae</taxon>
        <taxon>Panicodae</taxon>
        <taxon>Paniceae</taxon>
        <taxon>Cenchrinae</taxon>
        <taxon>Setaria</taxon>
    </lineage>
</organism>
<evidence type="ECO:0000256" key="1">
    <source>
        <dbReference type="ARBA" id="ARBA00004123"/>
    </source>
</evidence>
<reference evidence="7" key="2">
    <citation type="submission" date="2015-07" db="EMBL/GenBank/DDBJ databases">
        <authorList>
            <person name="Noorani M."/>
        </authorList>
    </citation>
    <scope>NUCLEOTIDE SEQUENCE</scope>
    <source>
        <strain evidence="7">Yugu1</strain>
    </source>
</reference>
<comment type="subcellular location">
    <subcellularLocation>
        <location evidence="1">Nucleus</location>
    </subcellularLocation>
</comment>
<feature type="region of interest" description="Disordered" evidence="5">
    <location>
        <begin position="1"/>
        <end position="94"/>
    </location>
</feature>
<dbReference type="Gene3D" id="2.60.120.650">
    <property type="entry name" value="Cupin"/>
    <property type="match status" value="1"/>
</dbReference>
<dbReference type="GO" id="GO:0046872">
    <property type="term" value="F:metal ion binding"/>
    <property type="evidence" value="ECO:0007669"/>
    <property type="project" value="UniProtKB-KW"/>
</dbReference>
<dbReference type="PANTHER" id="PTHR12549:SF11">
    <property type="entry name" value="LYSINE-SPECIFIC DEMETHYLASE JMJ25"/>
    <property type="match status" value="1"/>
</dbReference>
<evidence type="ECO:0000256" key="4">
    <source>
        <dbReference type="ARBA" id="ARBA00023242"/>
    </source>
</evidence>
<name>A0A368S9D8_SETIT</name>
<dbReference type="PANTHER" id="PTHR12549">
    <property type="entry name" value="JMJC DOMAIN-CONTAINING HISTONE DEMETHYLATION PROTEIN"/>
    <property type="match status" value="1"/>
</dbReference>
<dbReference type="EMBL" id="CM003535">
    <property type="protein sequence ID" value="RCV39018.1"/>
    <property type="molecule type" value="Genomic_DNA"/>
</dbReference>
<dbReference type="OrthoDB" id="1667110at2759"/>
<proteinExistence type="inferred from homology"/>
<comment type="similarity">
    <text evidence="2">Belongs to the JARID1 histone demethylase family.</text>
</comment>